<dbReference type="Pfam" id="PF24748">
    <property type="entry name" value="Galaxin_repeat"/>
    <property type="match status" value="1"/>
</dbReference>
<keyword evidence="5" id="KW-1185">Reference proteome</keyword>
<gene>
    <name evidence="4" type="ORF">OKIOD_LOCUS13648</name>
</gene>
<feature type="signal peptide" evidence="2">
    <location>
        <begin position="1"/>
        <end position="17"/>
    </location>
</feature>
<dbReference type="InterPro" id="IPR056601">
    <property type="entry name" value="Galaxin_dom"/>
</dbReference>
<evidence type="ECO:0000259" key="3">
    <source>
        <dbReference type="PROSITE" id="PS50060"/>
    </source>
</evidence>
<reference evidence="4 5" key="1">
    <citation type="submission" date="2021-04" db="EMBL/GenBank/DDBJ databases">
        <authorList>
            <person name="Bliznina A."/>
        </authorList>
    </citation>
    <scope>NUCLEOTIDE SEQUENCE [LARGE SCALE GENOMIC DNA]</scope>
</reference>
<dbReference type="CDD" id="cd06263">
    <property type="entry name" value="MAM"/>
    <property type="match status" value="1"/>
</dbReference>
<dbReference type="EMBL" id="OU015567">
    <property type="protein sequence ID" value="CAG5110484.1"/>
    <property type="molecule type" value="Genomic_DNA"/>
</dbReference>
<evidence type="ECO:0000313" key="4">
    <source>
        <dbReference type="EMBL" id="CAG5110484.1"/>
    </source>
</evidence>
<organism evidence="4 5">
    <name type="scientific">Oikopleura dioica</name>
    <name type="common">Tunicate</name>
    <dbReference type="NCBI Taxonomy" id="34765"/>
    <lineage>
        <taxon>Eukaryota</taxon>
        <taxon>Metazoa</taxon>
        <taxon>Chordata</taxon>
        <taxon>Tunicata</taxon>
        <taxon>Appendicularia</taxon>
        <taxon>Copelata</taxon>
        <taxon>Oikopleuridae</taxon>
        <taxon>Oikopleura</taxon>
    </lineage>
</organism>
<proteinExistence type="predicted"/>
<protein>
    <submittedName>
        <fullName evidence="4">Oidioi.mRNA.OKI2018_I69.chr2.g4883.t1.cds</fullName>
    </submittedName>
</protein>
<dbReference type="PROSITE" id="PS50060">
    <property type="entry name" value="MAM_2"/>
    <property type="match status" value="1"/>
</dbReference>
<dbReference type="InterPro" id="IPR013320">
    <property type="entry name" value="ConA-like_dom_sf"/>
</dbReference>
<accession>A0ABN7SYN3</accession>
<keyword evidence="2" id="KW-0732">Signal</keyword>
<feature type="domain" description="MAM" evidence="3">
    <location>
        <begin position="39"/>
        <end position="215"/>
    </location>
</feature>
<dbReference type="Pfam" id="PF00629">
    <property type="entry name" value="MAM"/>
    <property type="match status" value="1"/>
</dbReference>
<sequence length="461" mass="51625">MRKKVDLFLALLNLAAAQKEFESSNNEVFINADGHPIGIRCTFEDGWCPGFHNQRNRDPKNHYMDWTVSKGVSDSPVTGPEVDHTMGTKDGHFLHLKAEGNRFLAKGELLSMNFKLEYSKYCVGMWYHMMGKHAFSLNIYATIPRDKKQPTQQLLKASGAKSRNKSNWLYTQNEVTVPLYSPEYVNLTIHGVRGLSYSSDIAIDDFFFLPGPCPQVTTTKAPLPTTLPSYERTTPPTLSPTTTTTEDPTENREYMPYFVTQLEKCTVNGVVESYLPTLSVCCGGKILRRSSGSKCCNGVQYFNRKQDCCEDQVINRAEKSCCGGVITEKVFGEICCGGEKRAEKENEKCCGDKTFFDTTQMGCCGGETFDRATDYCCGDKIISLADESTKCCGTGKKGKVVGGREGCCNGNTYMTFEYSCCVDKFIYHKKDERCDAETGVITQVYSKKTPSIQFGERHWLF</sequence>
<dbReference type="SUPFAM" id="SSF49899">
    <property type="entry name" value="Concanavalin A-like lectins/glucanases"/>
    <property type="match status" value="1"/>
</dbReference>
<dbReference type="InterPro" id="IPR000998">
    <property type="entry name" value="MAM_dom"/>
</dbReference>
<dbReference type="InterPro" id="IPR051560">
    <property type="entry name" value="MAM_domain-containing"/>
</dbReference>
<dbReference type="PANTHER" id="PTHR23282:SF101">
    <property type="entry name" value="MAM DOMAIN-CONTAINING PROTEIN"/>
    <property type="match status" value="1"/>
</dbReference>
<evidence type="ECO:0000256" key="1">
    <source>
        <dbReference type="SAM" id="MobiDB-lite"/>
    </source>
</evidence>
<name>A0ABN7SYN3_OIKDI</name>
<dbReference type="PANTHER" id="PTHR23282">
    <property type="entry name" value="APICAL ENDOSOMAL GLYCOPROTEIN PRECURSOR"/>
    <property type="match status" value="1"/>
</dbReference>
<feature type="compositionally biased region" description="Low complexity" evidence="1">
    <location>
        <begin position="224"/>
        <end position="246"/>
    </location>
</feature>
<dbReference type="Gene3D" id="2.60.120.200">
    <property type="match status" value="1"/>
</dbReference>
<feature type="region of interest" description="Disordered" evidence="1">
    <location>
        <begin position="224"/>
        <end position="249"/>
    </location>
</feature>
<evidence type="ECO:0000313" key="5">
    <source>
        <dbReference type="Proteomes" id="UP001158576"/>
    </source>
</evidence>
<dbReference type="SMART" id="SM00137">
    <property type="entry name" value="MAM"/>
    <property type="match status" value="1"/>
</dbReference>
<evidence type="ECO:0000256" key="2">
    <source>
        <dbReference type="SAM" id="SignalP"/>
    </source>
</evidence>
<dbReference type="Proteomes" id="UP001158576">
    <property type="component" value="Chromosome 2"/>
</dbReference>
<feature type="chain" id="PRO_5045904386" evidence="2">
    <location>
        <begin position="18"/>
        <end position="461"/>
    </location>
</feature>